<dbReference type="GO" id="GO:0017004">
    <property type="term" value="P:cytochrome complex assembly"/>
    <property type="evidence" value="ECO:0007669"/>
    <property type="project" value="UniProtKB-KW"/>
</dbReference>
<evidence type="ECO:0000313" key="8">
    <source>
        <dbReference type="Proteomes" id="UP000464178"/>
    </source>
</evidence>
<feature type="chain" id="PRO_5026768570" description="Thioredoxin domain-containing protein" evidence="5">
    <location>
        <begin position="22"/>
        <end position="357"/>
    </location>
</feature>
<evidence type="ECO:0000256" key="2">
    <source>
        <dbReference type="ARBA" id="ARBA00022748"/>
    </source>
</evidence>
<feature type="domain" description="Thioredoxin" evidence="6">
    <location>
        <begin position="36"/>
        <end position="193"/>
    </location>
</feature>
<dbReference type="InterPro" id="IPR013740">
    <property type="entry name" value="Redoxin"/>
</dbReference>
<dbReference type="AlphaFoldDB" id="A0A6P2CVT2"/>
<dbReference type="InterPro" id="IPR013766">
    <property type="entry name" value="Thioredoxin_domain"/>
</dbReference>
<evidence type="ECO:0000256" key="4">
    <source>
        <dbReference type="ARBA" id="ARBA00023284"/>
    </source>
</evidence>
<dbReference type="InterPro" id="IPR050553">
    <property type="entry name" value="Thioredoxin_ResA/DsbE_sf"/>
</dbReference>
<dbReference type="CDD" id="cd02966">
    <property type="entry name" value="TlpA_like_family"/>
    <property type="match status" value="1"/>
</dbReference>
<reference evidence="7 8" key="1">
    <citation type="submission" date="2019-05" db="EMBL/GenBank/DDBJ databases">
        <authorList>
            <consortium name="Science for Life Laboratories"/>
        </authorList>
    </citation>
    <scope>NUCLEOTIDE SEQUENCE [LARGE SCALE GENOMIC DNA]</scope>
    <source>
        <strain evidence="7">Soil9</strain>
    </source>
</reference>
<dbReference type="PANTHER" id="PTHR42852:SF6">
    <property type="entry name" value="THIOL:DISULFIDE INTERCHANGE PROTEIN DSBE"/>
    <property type="match status" value="1"/>
</dbReference>
<proteinExistence type="predicted"/>
<keyword evidence="4" id="KW-0676">Redox-active center</keyword>
<evidence type="ECO:0000256" key="5">
    <source>
        <dbReference type="SAM" id="SignalP"/>
    </source>
</evidence>
<dbReference type="PROSITE" id="PS00194">
    <property type="entry name" value="THIOREDOXIN_1"/>
    <property type="match status" value="1"/>
</dbReference>
<keyword evidence="2" id="KW-0201">Cytochrome c-type biogenesis</keyword>
<dbReference type="SUPFAM" id="SSF52833">
    <property type="entry name" value="Thioredoxin-like"/>
    <property type="match status" value="1"/>
</dbReference>
<dbReference type="InterPro" id="IPR036249">
    <property type="entry name" value="Thioredoxin-like_sf"/>
</dbReference>
<dbReference type="PANTHER" id="PTHR42852">
    <property type="entry name" value="THIOL:DISULFIDE INTERCHANGE PROTEIN DSBE"/>
    <property type="match status" value="1"/>
</dbReference>
<dbReference type="GO" id="GO:0016491">
    <property type="term" value="F:oxidoreductase activity"/>
    <property type="evidence" value="ECO:0007669"/>
    <property type="project" value="InterPro"/>
</dbReference>
<keyword evidence="8" id="KW-1185">Reference proteome</keyword>
<gene>
    <name evidence="7" type="ORF">SOIL9_44660</name>
</gene>
<keyword evidence="5" id="KW-0732">Signal</keyword>
<protein>
    <recommendedName>
        <fullName evidence="6">Thioredoxin domain-containing protein</fullName>
    </recommendedName>
</protein>
<dbReference type="GO" id="GO:0030313">
    <property type="term" value="C:cell envelope"/>
    <property type="evidence" value="ECO:0007669"/>
    <property type="project" value="UniProtKB-SubCell"/>
</dbReference>
<accession>A0A6P2CVT2</accession>
<dbReference type="InterPro" id="IPR017937">
    <property type="entry name" value="Thioredoxin_CS"/>
</dbReference>
<dbReference type="Proteomes" id="UP000464178">
    <property type="component" value="Chromosome"/>
</dbReference>
<feature type="signal peptide" evidence="5">
    <location>
        <begin position="1"/>
        <end position="21"/>
    </location>
</feature>
<dbReference type="EMBL" id="LR593886">
    <property type="protein sequence ID" value="VTR93248.1"/>
    <property type="molecule type" value="Genomic_DNA"/>
</dbReference>
<dbReference type="Pfam" id="PF08534">
    <property type="entry name" value="Redoxin"/>
    <property type="match status" value="1"/>
</dbReference>
<evidence type="ECO:0000313" key="7">
    <source>
        <dbReference type="EMBL" id="VTR93248.1"/>
    </source>
</evidence>
<evidence type="ECO:0000256" key="1">
    <source>
        <dbReference type="ARBA" id="ARBA00004196"/>
    </source>
</evidence>
<organism evidence="7 8">
    <name type="scientific">Gemmata massiliana</name>
    <dbReference type="NCBI Taxonomy" id="1210884"/>
    <lineage>
        <taxon>Bacteria</taxon>
        <taxon>Pseudomonadati</taxon>
        <taxon>Planctomycetota</taxon>
        <taxon>Planctomycetia</taxon>
        <taxon>Gemmatales</taxon>
        <taxon>Gemmataceae</taxon>
        <taxon>Gemmata</taxon>
    </lineage>
</organism>
<evidence type="ECO:0000256" key="3">
    <source>
        <dbReference type="ARBA" id="ARBA00023157"/>
    </source>
</evidence>
<evidence type="ECO:0000259" key="6">
    <source>
        <dbReference type="PROSITE" id="PS51352"/>
    </source>
</evidence>
<dbReference type="RefSeq" id="WP_162668011.1">
    <property type="nucleotide sequence ID" value="NZ_LR593886.1"/>
</dbReference>
<dbReference type="KEGG" id="gms:SOIL9_44660"/>
<comment type="subcellular location">
    <subcellularLocation>
        <location evidence="1">Cell envelope</location>
    </subcellularLocation>
</comment>
<keyword evidence="3" id="KW-1015">Disulfide bond</keyword>
<sequence length="357" mass="38603">MRVPFSPIVALACALLPPAAARGEPPEKPAEKAPALKVGDAAPPLQVTKWLNGAEVKRFEPNKVYVVEFWATWCGPCLGVMPQLAALQTEYKDKGLTVIGVTAKDENNSAAAVEAFADKKGKRYGYTFAFCADRTTYDAYMTAAGLQGIPSAFVVGPTGKVEFIGHSMELDLVLPKVLAGTWRGQPDIDQIRKDFGRFTGIMKKAQTDPGAALKEFDAFASEFPKLTAGYYYRLKKLQLLLMGKEFDAARELSEGLIRSAAEPPNTVLLNGVQLMWSTSFVNPDKKHADLALKAAEAELKIEGARSPAALFHVAEAHAFAGDTTKATEYGQKAIAESTDAERKGYEDALKKLLGKGK</sequence>
<dbReference type="Gene3D" id="3.40.30.10">
    <property type="entry name" value="Glutaredoxin"/>
    <property type="match status" value="1"/>
</dbReference>
<dbReference type="PROSITE" id="PS51352">
    <property type="entry name" value="THIOREDOXIN_2"/>
    <property type="match status" value="1"/>
</dbReference>
<name>A0A6P2CVT2_9BACT</name>